<feature type="compositionally biased region" description="Low complexity" evidence="2">
    <location>
        <begin position="20"/>
        <end position="52"/>
    </location>
</feature>
<evidence type="ECO:0000313" key="3">
    <source>
        <dbReference type="EMBL" id="TBU30371.1"/>
    </source>
</evidence>
<proteinExistence type="predicted"/>
<accession>A0A4Q9MV96</accession>
<dbReference type="OrthoDB" id="3268221at2759"/>
<feature type="coiled-coil region" evidence="1">
    <location>
        <begin position="95"/>
        <end position="192"/>
    </location>
</feature>
<feature type="compositionally biased region" description="Basic and acidic residues" evidence="2">
    <location>
        <begin position="1"/>
        <end position="13"/>
    </location>
</feature>
<name>A0A4Q9MV96_9APHY</name>
<feature type="compositionally biased region" description="Basic and acidic residues" evidence="2">
    <location>
        <begin position="58"/>
        <end position="73"/>
    </location>
</feature>
<gene>
    <name evidence="3" type="ORF">BD311DRAFT_659259</name>
</gene>
<keyword evidence="1" id="KW-0175">Coiled coil</keyword>
<dbReference type="EMBL" id="ML143406">
    <property type="protein sequence ID" value="TBU30371.1"/>
    <property type="molecule type" value="Genomic_DNA"/>
</dbReference>
<reference evidence="3" key="1">
    <citation type="submission" date="2019-01" db="EMBL/GenBank/DDBJ databases">
        <title>Draft genome sequences of three monokaryotic isolates of the white-rot basidiomycete fungus Dichomitus squalens.</title>
        <authorList>
            <consortium name="DOE Joint Genome Institute"/>
            <person name="Lopez S.C."/>
            <person name="Andreopoulos B."/>
            <person name="Pangilinan J."/>
            <person name="Lipzen A."/>
            <person name="Riley R."/>
            <person name="Ahrendt S."/>
            <person name="Ng V."/>
            <person name="Barry K."/>
            <person name="Daum C."/>
            <person name="Grigoriev I.V."/>
            <person name="Hilden K.S."/>
            <person name="Makela M.R."/>
            <person name="de Vries R.P."/>
        </authorList>
    </citation>
    <scope>NUCLEOTIDE SEQUENCE [LARGE SCALE GENOMIC DNA]</scope>
    <source>
        <strain evidence="3">OM18370.1</strain>
    </source>
</reference>
<feature type="compositionally biased region" description="Basic and acidic residues" evidence="2">
    <location>
        <begin position="309"/>
        <end position="320"/>
    </location>
</feature>
<protein>
    <submittedName>
        <fullName evidence="3">Uncharacterized protein</fullName>
    </submittedName>
</protein>
<feature type="compositionally biased region" description="Acidic residues" evidence="2">
    <location>
        <begin position="240"/>
        <end position="250"/>
    </location>
</feature>
<feature type="region of interest" description="Disordered" evidence="2">
    <location>
        <begin position="643"/>
        <end position="702"/>
    </location>
</feature>
<evidence type="ECO:0000256" key="1">
    <source>
        <dbReference type="SAM" id="Coils"/>
    </source>
</evidence>
<dbReference type="Proteomes" id="UP000292957">
    <property type="component" value="Unassembled WGS sequence"/>
</dbReference>
<sequence>MPRIVDEDGRREFPFPPMDSPRTSSSGGSSLQPSSASSRSKSLRSPSTSFTSHPPPRVRAERDSRQDTLSDLHQKLLAHIAPREQPGSRSLRTALAITTERLESETRRADDAERRVLEVLRKLRAAHEATMLAQAEASRAKEELTLYKFRLDEAQREILRAQEAVNDLEQAKLEAESDAARARSTARRYREQQLIARAREEGRQEGLQEGYSRGTTIGYEEAAVADRPRERRYAAPTVEDVPEEEEDEEEPRMQRYRAGTPGPAEILVRTPVPEFRNRTPGPFIIPSGRVTPPQPQPRRPPSRLSASRASERTHVPDTAHHAPILPVPTMATPLNLPSPSHSRAQTPTGMPIAHPAPRSLDSGSIPPPRPIRERTPSPTHPPVELPPDGWIPYASGPNEDIFLPPPHELSRPLSSVAESPTPPPPPVLHRAEPAQPYASTSTAPPPPPQIVSRGYPNVPPEGIPVTRSNGSKPMSPQSKASTTISQFDLTSRAPSRTKPRVSTWSRAPREDRQVMSPRGPRTREDLPAPVRPPSRQDSRGSDRSERSERERSKSSMNPLEKLFKKRYRDKSYKESPPMPHPVVPDIIVESPSTPSTNRSSIRTTATHPAFLSPELAPQSLAPLAPQDPNIIVMRTEIPGYHPSIPIDQQYVPPRPESVSQEAVIPPPGDQFPPGFVPMTPPMPTDPIPVPSNTPVPVPPPTNPIPVPANTPVPIPPPSNPVLVPYREATPVRVAYDAPLPIPQNEALSVPHRSGAESPRRARYDEAPIPAGVVYPEPPSRRSGTPSSSLSPKSRRGRPDVRSPGANLSPLPMHFQFFAPLKSDTTSESLRL</sequence>
<feature type="compositionally biased region" description="Low complexity" evidence="2">
    <location>
        <begin position="433"/>
        <end position="442"/>
    </location>
</feature>
<feature type="compositionally biased region" description="Basic and acidic residues" evidence="2">
    <location>
        <begin position="753"/>
        <end position="765"/>
    </location>
</feature>
<feature type="compositionally biased region" description="Pro residues" evidence="2">
    <location>
        <begin position="664"/>
        <end position="702"/>
    </location>
</feature>
<feature type="region of interest" description="Disordered" evidence="2">
    <location>
        <begin position="739"/>
        <end position="812"/>
    </location>
</feature>
<feature type="compositionally biased region" description="Basic and acidic residues" evidence="2">
    <location>
        <begin position="224"/>
        <end position="233"/>
    </location>
</feature>
<dbReference type="AlphaFoldDB" id="A0A4Q9MV96"/>
<feature type="compositionally biased region" description="Low complexity" evidence="2">
    <location>
        <begin position="780"/>
        <end position="791"/>
    </location>
</feature>
<feature type="region of interest" description="Disordered" evidence="2">
    <location>
        <begin position="1"/>
        <end position="73"/>
    </location>
</feature>
<organism evidence="3">
    <name type="scientific">Dichomitus squalens</name>
    <dbReference type="NCBI Taxonomy" id="114155"/>
    <lineage>
        <taxon>Eukaryota</taxon>
        <taxon>Fungi</taxon>
        <taxon>Dikarya</taxon>
        <taxon>Basidiomycota</taxon>
        <taxon>Agaricomycotina</taxon>
        <taxon>Agaricomycetes</taxon>
        <taxon>Polyporales</taxon>
        <taxon>Polyporaceae</taxon>
        <taxon>Dichomitus</taxon>
    </lineage>
</organism>
<feature type="compositionally biased region" description="Polar residues" evidence="2">
    <location>
        <begin position="466"/>
        <end position="505"/>
    </location>
</feature>
<feature type="compositionally biased region" description="Polar residues" evidence="2">
    <location>
        <begin position="335"/>
        <end position="348"/>
    </location>
</feature>
<evidence type="ECO:0000256" key="2">
    <source>
        <dbReference type="SAM" id="MobiDB-lite"/>
    </source>
</evidence>
<feature type="compositionally biased region" description="Basic and acidic residues" evidence="2">
    <location>
        <begin position="534"/>
        <end position="553"/>
    </location>
</feature>
<feature type="compositionally biased region" description="Polar residues" evidence="2">
    <location>
        <begin position="590"/>
        <end position="606"/>
    </location>
</feature>
<feature type="region of interest" description="Disordered" evidence="2">
    <location>
        <begin position="200"/>
        <end position="607"/>
    </location>
</feature>